<evidence type="ECO:0000313" key="1">
    <source>
        <dbReference type="EMBL" id="WWR35905.1"/>
    </source>
</evidence>
<accession>A0ABZ2H2J5</accession>
<reference evidence="2" key="1">
    <citation type="submission" date="2024-02" db="EMBL/GenBank/DDBJ databases">
        <title>Exploring bacterial hosts of class 1 integrons in salad vegetable microbiomes with epicPCR.</title>
        <authorList>
            <person name="Qi Q."/>
            <person name="Ghaly T.M."/>
            <person name="Gillings M.R."/>
            <person name="Tetu S.G."/>
        </authorList>
    </citation>
    <scope>NUCLEOTIDE SEQUENCE [LARGE SCALE GENOMIC DNA]</scope>
    <source>
        <strain evidence="2">S2-2023-2</strain>
    </source>
</reference>
<dbReference type="EMBL" id="CP146072">
    <property type="protein sequence ID" value="WWR35905.1"/>
    <property type="molecule type" value="Genomic_DNA"/>
</dbReference>
<dbReference type="Proteomes" id="UP001369248">
    <property type="component" value="Chromosome"/>
</dbReference>
<name>A0ABZ2H2J5_9PSED</name>
<proteinExistence type="predicted"/>
<dbReference type="GeneID" id="89544164"/>
<dbReference type="RefSeq" id="WP_153328097.1">
    <property type="nucleotide sequence ID" value="NZ_CP146072.1"/>
</dbReference>
<organism evidence="1 2">
    <name type="scientific">Pseudomonas bubulae</name>
    <dbReference type="NCBI Taxonomy" id="2316085"/>
    <lineage>
        <taxon>Bacteria</taxon>
        <taxon>Pseudomonadati</taxon>
        <taxon>Pseudomonadota</taxon>
        <taxon>Gammaproteobacteria</taxon>
        <taxon>Pseudomonadales</taxon>
        <taxon>Pseudomonadaceae</taxon>
        <taxon>Pseudomonas</taxon>
    </lineage>
</organism>
<sequence length="55" mass="6201">MKYQPGGIVAKIPMPMVSTKKPPKNQAILFMMFPRQSFVIKQAQNSCRPHTRAAV</sequence>
<keyword evidence="2" id="KW-1185">Reference proteome</keyword>
<gene>
    <name evidence="1" type="ORF">V6B39_12935</name>
</gene>
<protein>
    <submittedName>
        <fullName evidence="1">Uncharacterized protein</fullName>
    </submittedName>
</protein>
<evidence type="ECO:0000313" key="2">
    <source>
        <dbReference type="Proteomes" id="UP001369248"/>
    </source>
</evidence>